<name>A0A1W2CQP2_9SPHI</name>
<dbReference type="Proteomes" id="UP000192756">
    <property type="component" value="Unassembled WGS sequence"/>
</dbReference>
<dbReference type="AlphaFoldDB" id="A0A1W2CQP2"/>
<organism evidence="1 2">
    <name type="scientific">Pedobacter africanus</name>
    <dbReference type="NCBI Taxonomy" id="151894"/>
    <lineage>
        <taxon>Bacteria</taxon>
        <taxon>Pseudomonadati</taxon>
        <taxon>Bacteroidota</taxon>
        <taxon>Sphingobacteriia</taxon>
        <taxon>Sphingobacteriales</taxon>
        <taxon>Sphingobacteriaceae</taxon>
        <taxon>Pedobacter</taxon>
    </lineage>
</organism>
<dbReference type="SUPFAM" id="SSF48452">
    <property type="entry name" value="TPR-like"/>
    <property type="match status" value="1"/>
</dbReference>
<reference evidence="2" key="1">
    <citation type="submission" date="2017-04" db="EMBL/GenBank/DDBJ databases">
        <authorList>
            <person name="Varghese N."/>
            <person name="Submissions S."/>
        </authorList>
    </citation>
    <scope>NUCLEOTIDE SEQUENCE [LARGE SCALE GENOMIC DNA]</scope>
    <source>
        <strain evidence="2">DSM 12126</strain>
    </source>
</reference>
<keyword evidence="2" id="KW-1185">Reference proteome</keyword>
<dbReference type="Gene3D" id="1.25.40.10">
    <property type="entry name" value="Tetratricopeptide repeat domain"/>
    <property type="match status" value="1"/>
</dbReference>
<dbReference type="InterPro" id="IPR011990">
    <property type="entry name" value="TPR-like_helical_dom_sf"/>
</dbReference>
<proteinExistence type="predicted"/>
<dbReference type="OrthoDB" id="679100at2"/>
<dbReference type="RefSeq" id="WP_084239924.1">
    <property type="nucleotide sequence ID" value="NZ_FWXT01000002.1"/>
</dbReference>
<evidence type="ECO:0000313" key="2">
    <source>
        <dbReference type="Proteomes" id="UP000192756"/>
    </source>
</evidence>
<dbReference type="EMBL" id="FWXT01000002">
    <property type="protein sequence ID" value="SMC87577.1"/>
    <property type="molecule type" value="Genomic_DNA"/>
</dbReference>
<evidence type="ECO:0000313" key="1">
    <source>
        <dbReference type="EMBL" id="SMC87577.1"/>
    </source>
</evidence>
<sequence>MKKQKIMEAGLYLQGQSLEQEKSYAEAARQYEKILKSNPIHIDANNRLMIVYRKLKEYKKEFALIIKAISAHEKRIEENQRQWIKEHSKMATLSRPLAKSLGLLTTKGLPVQENELLDRWKRRKAILSKKLKSHSNK</sequence>
<accession>A0A1W2CQP2</accession>
<dbReference type="STRING" id="151894.SAMN04488524_3106"/>
<gene>
    <name evidence="1" type="ORF">SAMN04488524_3106</name>
</gene>
<protein>
    <submittedName>
        <fullName evidence="1">Uncharacterized protein</fullName>
    </submittedName>
</protein>